<dbReference type="InterPro" id="IPR021799">
    <property type="entry name" value="PIN-like_prokaryotic"/>
</dbReference>
<reference evidence="2 3" key="1">
    <citation type="submission" date="2015-09" db="EMBL/GenBank/DDBJ databases">
        <title>A metagenomics-based metabolic model of nitrate-dependent anaerobic oxidation of methane by Methanoperedens-like archaea.</title>
        <authorList>
            <person name="Arshad A."/>
            <person name="Speth D.R."/>
            <person name="De Graaf R.M."/>
            <person name="Op Den Camp H.J."/>
            <person name="Jetten M.S."/>
            <person name="Welte C.U."/>
        </authorList>
    </citation>
    <scope>NUCLEOTIDE SEQUENCE [LARGE SCALE GENOMIC DNA]</scope>
</reference>
<dbReference type="AlphaFoldDB" id="A0A0P8DYW7"/>
<feature type="transmembrane region" description="Helical" evidence="1">
    <location>
        <begin position="113"/>
        <end position="131"/>
    </location>
</feature>
<accession>A0A0P8DYW7</accession>
<dbReference type="EMBL" id="LKCM01000186">
    <property type="protein sequence ID" value="KPQ43025.1"/>
    <property type="molecule type" value="Genomic_DNA"/>
</dbReference>
<keyword evidence="1" id="KW-0472">Membrane</keyword>
<sequence>MRILLDTDASIKLTKINVMEIVASGFDVILTEQVYKEQVTAGLKRNLPDAKRMEKLVHEGKITVSEVIGKSSVENFRLGAGEKSVLDYYLANDMDLIVSDDEAFLRMLDIYEIPFTPVAGIILMCVMNGLFNKEKGLKYLELLKPMIKEEHMFFIKSKIEELK</sequence>
<dbReference type="Proteomes" id="UP000050360">
    <property type="component" value="Unassembled WGS sequence"/>
</dbReference>
<gene>
    <name evidence="2" type="ORF">MPEBLZ_02409</name>
</gene>
<name>A0A0P8DYW7_9EURY</name>
<evidence type="ECO:0008006" key="4">
    <source>
        <dbReference type="Google" id="ProtNLM"/>
    </source>
</evidence>
<evidence type="ECO:0000256" key="1">
    <source>
        <dbReference type="SAM" id="Phobius"/>
    </source>
</evidence>
<proteinExistence type="predicted"/>
<organism evidence="2 3">
    <name type="scientific">Candidatus Methanoperedens nitratireducens</name>
    <dbReference type="NCBI Taxonomy" id="1392998"/>
    <lineage>
        <taxon>Archaea</taxon>
        <taxon>Methanobacteriati</taxon>
        <taxon>Methanobacteriota</taxon>
        <taxon>Stenosarchaea group</taxon>
        <taxon>Methanomicrobia</taxon>
        <taxon>Methanosarcinales</taxon>
        <taxon>ANME-2 cluster</taxon>
        <taxon>Candidatus Methanoperedentaceae</taxon>
        <taxon>Candidatus Methanoperedens</taxon>
    </lineage>
</organism>
<keyword evidence="1" id="KW-0812">Transmembrane</keyword>
<dbReference type="Pfam" id="PF11848">
    <property type="entry name" value="DUF3368"/>
    <property type="match status" value="1"/>
</dbReference>
<evidence type="ECO:0000313" key="2">
    <source>
        <dbReference type="EMBL" id="KPQ43025.1"/>
    </source>
</evidence>
<protein>
    <recommendedName>
        <fullName evidence="4">PIN domain-containing protein</fullName>
    </recommendedName>
</protein>
<comment type="caution">
    <text evidence="2">The sequence shown here is derived from an EMBL/GenBank/DDBJ whole genome shotgun (WGS) entry which is preliminary data.</text>
</comment>
<keyword evidence="1" id="KW-1133">Transmembrane helix</keyword>
<evidence type="ECO:0000313" key="3">
    <source>
        <dbReference type="Proteomes" id="UP000050360"/>
    </source>
</evidence>